<keyword evidence="4" id="KW-1185">Reference proteome</keyword>
<sequence>MGGSADRPPRRCRRDRGSATLEIVALVPMVMVVLLLGMQLLAVVYTANAASQAARDAARAYSLGQSPVSAAEASLPGSLSLVSVDAFGPDHGVRVVVEAPSFVVIADRDVTREVVMP</sequence>
<comment type="caution">
    <text evidence="3">The sequence shown here is derived from an EMBL/GenBank/DDBJ whole genome shotgun (WGS) entry which is preliminary data.</text>
</comment>
<protein>
    <submittedName>
        <fullName evidence="3">TadE-like protein</fullName>
    </submittedName>
</protein>
<feature type="transmembrane region" description="Helical" evidence="1">
    <location>
        <begin position="21"/>
        <end position="45"/>
    </location>
</feature>
<dbReference type="InterPro" id="IPR012495">
    <property type="entry name" value="TadE-like_dom"/>
</dbReference>
<evidence type="ECO:0000313" key="3">
    <source>
        <dbReference type="EMBL" id="TDT31277.1"/>
    </source>
</evidence>
<keyword evidence="1" id="KW-1133">Transmembrane helix</keyword>
<evidence type="ECO:0000313" key="4">
    <source>
        <dbReference type="Proteomes" id="UP000295371"/>
    </source>
</evidence>
<feature type="domain" description="TadE-like" evidence="2">
    <location>
        <begin position="17"/>
        <end position="59"/>
    </location>
</feature>
<name>A0A4R7J4G6_9ACTN</name>
<dbReference type="RefSeq" id="WP_133755570.1">
    <property type="nucleotide sequence ID" value="NZ_SOAW01000002.1"/>
</dbReference>
<accession>A0A4R7J4G6</accession>
<dbReference type="EMBL" id="SOAW01000002">
    <property type="protein sequence ID" value="TDT31277.1"/>
    <property type="molecule type" value="Genomic_DNA"/>
</dbReference>
<dbReference type="OrthoDB" id="3734281at2"/>
<evidence type="ECO:0000256" key="1">
    <source>
        <dbReference type="SAM" id="Phobius"/>
    </source>
</evidence>
<organism evidence="3 4">
    <name type="scientific">Naumannella halotolerans</name>
    <dbReference type="NCBI Taxonomy" id="993414"/>
    <lineage>
        <taxon>Bacteria</taxon>
        <taxon>Bacillati</taxon>
        <taxon>Actinomycetota</taxon>
        <taxon>Actinomycetes</taxon>
        <taxon>Propionibacteriales</taxon>
        <taxon>Propionibacteriaceae</taxon>
        <taxon>Naumannella</taxon>
    </lineage>
</organism>
<dbReference type="AlphaFoldDB" id="A0A4R7J4G6"/>
<proteinExistence type="predicted"/>
<reference evidence="3 4" key="1">
    <citation type="submission" date="2019-03" db="EMBL/GenBank/DDBJ databases">
        <title>Genomic Encyclopedia of Archaeal and Bacterial Type Strains, Phase II (KMG-II): from individual species to whole genera.</title>
        <authorList>
            <person name="Goeker M."/>
        </authorList>
    </citation>
    <scope>NUCLEOTIDE SEQUENCE [LARGE SCALE GENOMIC DNA]</scope>
    <source>
        <strain evidence="3 4">DSM 24323</strain>
    </source>
</reference>
<gene>
    <name evidence="3" type="ORF">CLV29_2692</name>
</gene>
<dbReference type="Proteomes" id="UP000295371">
    <property type="component" value="Unassembled WGS sequence"/>
</dbReference>
<dbReference type="Pfam" id="PF07811">
    <property type="entry name" value="TadE"/>
    <property type="match status" value="1"/>
</dbReference>
<evidence type="ECO:0000259" key="2">
    <source>
        <dbReference type="Pfam" id="PF07811"/>
    </source>
</evidence>
<keyword evidence="1" id="KW-0472">Membrane</keyword>
<keyword evidence="1" id="KW-0812">Transmembrane</keyword>